<dbReference type="RefSeq" id="XP_038055278.1">
    <property type="nucleotide sequence ID" value="XM_038199350.1"/>
</dbReference>
<dbReference type="RefSeq" id="XP_038055281.1">
    <property type="nucleotide sequence ID" value="XM_038199353.1"/>
</dbReference>
<keyword evidence="1" id="KW-0880">Kelch repeat</keyword>
<keyword evidence="2" id="KW-0677">Repeat</keyword>
<dbReference type="InterPro" id="IPR056737">
    <property type="entry name" value="Beta-prop_ATRN-MKLN-like"/>
</dbReference>
<dbReference type="Pfam" id="PF00651">
    <property type="entry name" value="BTB"/>
    <property type="match status" value="1"/>
</dbReference>
<dbReference type="InterPro" id="IPR000210">
    <property type="entry name" value="BTB/POZ_dom"/>
</dbReference>
<evidence type="ECO:0000256" key="2">
    <source>
        <dbReference type="ARBA" id="ARBA00022737"/>
    </source>
</evidence>
<organism evidence="4 5">
    <name type="scientific">Patiria miniata</name>
    <name type="common">Bat star</name>
    <name type="synonym">Asterina miniata</name>
    <dbReference type="NCBI Taxonomy" id="46514"/>
    <lineage>
        <taxon>Eukaryota</taxon>
        <taxon>Metazoa</taxon>
        <taxon>Echinodermata</taxon>
        <taxon>Eleutherozoa</taxon>
        <taxon>Asterozoa</taxon>
        <taxon>Asteroidea</taxon>
        <taxon>Valvatacea</taxon>
        <taxon>Valvatida</taxon>
        <taxon>Asterinidae</taxon>
        <taxon>Patiria</taxon>
    </lineage>
</organism>
<dbReference type="OrthoDB" id="45365at2759"/>
<accession>A0A913ZUX8</accession>
<dbReference type="InterPro" id="IPR011333">
    <property type="entry name" value="SKP1/BTB/POZ_sf"/>
</dbReference>
<feature type="domain" description="BTB" evidence="3">
    <location>
        <begin position="47"/>
        <end position="114"/>
    </location>
</feature>
<dbReference type="PROSITE" id="PS50097">
    <property type="entry name" value="BTB"/>
    <property type="match status" value="1"/>
</dbReference>
<sequence>MTCELPCPFVAIMDDPISADGEKFCSLNHAERTFNKMQVYLQRKQLTDVVLKAGDVRIPAHRLVLCAVSDYFAAMFTNDVVEATAGEVELRDLDPHALKACIQYIYTGEILLKEENVENLLATGCMLQLSEVTEACCGYLVKQLHPSNCLGIRSFADSQSCPDLLRVAHNYTMENFCEVTMNKEFLMMNASDVCELFASDDLNVPNEEIVYYALLSWVNHNMPERRKYIAKIMAHIRLPLLSRQFLCDINDNNTIFQGEEECQRLIFEAMRYHLLPERHPLMQSARTRPRKSTVGTLYAVGGMDSTKGATSIEKYDLRTNTWTHIGNMSGRRLQFGVAVCHDKLFVVGGRDGLKTLNTVECYNPVGKSWSMLTPMGTHRHGLGVGMLEGPMYAVGGHDGWSYLSSVERYDPQSKQWSYVASMSSPRSTVGVAVLDRKLYAVGGRDGSACLRTVEVYDPHINRWTMCSPMSKRRGGLGVAVCNGCLYAIGGHDTPSSQQSSRQFDCVERYDPRSDLWCTLAPMSLCRDAVGVAVLGNRIFAVGGYDGQSYLNSVESYDPMTGEWSYVSPLNTGRAGTCVVHVPIT</sequence>
<evidence type="ECO:0000256" key="1">
    <source>
        <dbReference type="ARBA" id="ARBA00022441"/>
    </source>
</evidence>
<proteinExistence type="predicted"/>
<dbReference type="InterPro" id="IPR017096">
    <property type="entry name" value="BTB-kelch_protein"/>
</dbReference>
<dbReference type="Proteomes" id="UP000887568">
    <property type="component" value="Unplaced"/>
</dbReference>
<dbReference type="CDD" id="cd18444">
    <property type="entry name" value="BACK_KLHL1_like"/>
    <property type="match status" value="1"/>
</dbReference>
<dbReference type="SMART" id="SM00612">
    <property type="entry name" value="Kelch"/>
    <property type="match status" value="6"/>
</dbReference>
<dbReference type="Pfam" id="PF24981">
    <property type="entry name" value="Beta-prop_ATRN-LZTR1"/>
    <property type="match status" value="1"/>
</dbReference>
<keyword evidence="5" id="KW-1185">Reference proteome</keyword>
<dbReference type="SMART" id="SM00875">
    <property type="entry name" value="BACK"/>
    <property type="match status" value="1"/>
</dbReference>
<dbReference type="EnsemblMetazoa" id="XM_038199351.1">
    <property type="protein sequence ID" value="XP_038055279.1"/>
    <property type="gene ID" value="LOC119727466"/>
</dbReference>
<dbReference type="FunFam" id="2.120.10.80:FF:000021">
    <property type="entry name" value="kelch-like protein 1 isoform X2"/>
    <property type="match status" value="1"/>
</dbReference>
<dbReference type="EnsemblMetazoa" id="XM_038199353.1">
    <property type="protein sequence ID" value="XP_038055281.1"/>
    <property type="gene ID" value="LOC119727466"/>
</dbReference>
<dbReference type="InterPro" id="IPR006652">
    <property type="entry name" value="Kelch_1"/>
</dbReference>
<dbReference type="FunFam" id="1.25.40.420:FF:000001">
    <property type="entry name" value="Kelch-like family member 12"/>
    <property type="match status" value="1"/>
</dbReference>
<dbReference type="RefSeq" id="XP_038055279.1">
    <property type="nucleotide sequence ID" value="XM_038199351.1"/>
</dbReference>
<dbReference type="FunFam" id="2.120.10.80:FF:000017">
    <property type="entry name" value="kelch-like protein 1 isoform X2"/>
    <property type="match status" value="1"/>
</dbReference>
<dbReference type="InterPro" id="IPR015915">
    <property type="entry name" value="Kelch-typ_b-propeller"/>
</dbReference>
<dbReference type="GO" id="GO:0005737">
    <property type="term" value="C:cytoplasm"/>
    <property type="evidence" value="ECO:0007669"/>
    <property type="project" value="UniProtKB-ARBA"/>
</dbReference>
<dbReference type="RefSeq" id="XP_038055277.1">
    <property type="nucleotide sequence ID" value="XM_038199349.1"/>
</dbReference>
<dbReference type="EnsemblMetazoa" id="XM_038199350.1">
    <property type="protein sequence ID" value="XP_038055278.1"/>
    <property type="gene ID" value="LOC119727466"/>
</dbReference>
<name>A0A913ZUX8_PATMI</name>
<dbReference type="InterPro" id="IPR011705">
    <property type="entry name" value="BACK"/>
</dbReference>
<protein>
    <recommendedName>
        <fullName evidence="3">BTB domain-containing protein</fullName>
    </recommendedName>
</protein>
<evidence type="ECO:0000259" key="3">
    <source>
        <dbReference type="PROSITE" id="PS50097"/>
    </source>
</evidence>
<dbReference type="Pfam" id="PF07707">
    <property type="entry name" value="BACK"/>
    <property type="match status" value="1"/>
</dbReference>
<evidence type="ECO:0000313" key="4">
    <source>
        <dbReference type="EnsemblMetazoa" id="XP_038055279.1"/>
    </source>
</evidence>
<dbReference type="SUPFAM" id="SSF117281">
    <property type="entry name" value="Kelch motif"/>
    <property type="match status" value="2"/>
</dbReference>
<dbReference type="SUPFAM" id="SSF54695">
    <property type="entry name" value="POZ domain"/>
    <property type="match status" value="1"/>
</dbReference>
<reference evidence="4" key="1">
    <citation type="submission" date="2022-11" db="UniProtKB">
        <authorList>
            <consortium name="EnsemblMetazoa"/>
        </authorList>
    </citation>
    <scope>IDENTIFICATION</scope>
</reference>
<dbReference type="Gene3D" id="2.120.10.80">
    <property type="entry name" value="Kelch-type beta propeller"/>
    <property type="match status" value="2"/>
</dbReference>
<dbReference type="PANTHER" id="PTHR45632">
    <property type="entry name" value="LD33804P"/>
    <property type="match status" value="1"/>
</dbReference>
<evidence type="ECO:0000313" key="5">
    <source>
        <dbReference type="Proteomes" id="UP000887568"/>
    </source>
</evidence>
<dbReference type="SMART" id="SM00225">
    <property type="entry name" value="BTB"/>
    <property type="match status" value="1"/>
</dbReference>
<dbReference type="Gene3D" id="1.25.40.420">
    <property type="match status" value="1"/>
</dbReference>
<dbReference type="EnsemblMetazoa" id="XM_038199349.1">
    <property type="protein sequence ID" value="XP_038055277.1"/>
    <property type="gene ID" value="LOC119727466"/>
</dbReference>
<dbReference type="GeneID" id="119727466"/>
<dbReference type="PANTHER" id="PTHR45632:SF17">
    <property type="entry name" value="KELCH-LIKE PROTEIN 31"/>
    <property type="match status" value="1"/>
</dbReference>
<dbReference type="CDD" id="cd18234">
    <property type="entry name" value="BTB_POZ_KLHL1-like"/>
    <property type="match status" value="1"/>
</dbReference>
<dbReference type="AlphaFoldDB" id="A0A913ZUX8"/>
<dbReference type="Gene3D" id="3.30.710.10">
    <property type="entry name" value="Potassium Channel Kv1.1, Chain A"/>
    <property type="match status" value="1"/>
</dbReference>
<dbReference type="PRINTS" id="PR00501">
    <property type="entry name" value="KELCHREPEAT"/>
</dbReference>
<dbReference type="PIRSF" id="PIRSF037037">
    <property type="entry name" value="Kelch-like_protein_gigaxonin"/>
    <property type="match status" value="1"/>
</dbReference>
<dbReference type="OMA" id="HFMEVTK"/>